<comment type="caution">
    <text evidence="3">The sequence shown here is derived from an EMBL/GenBank/DDBJ whole genome shotgun (WGS) entry which is preliminary data.</text>
</comment>
<evidence type="ECO:0000313" key="3">
    <source>
        <dbReference type="EMBL" id="RMI02883.1"/>
    </source>
</evidence>
<dbReference type="GO" id="GO:0003700">
    <property type="term" value="F:DNA-binding transcription factor activity"/>
    <property type="evidence" value="ECO:0007669"/>
    <property type="project" value="InterPro"/>
</dbReference>
<accession>A0A3M2IUD6</accession>
<dbReference type="PANTHER" id="PTHR33164:SF5">
    <property type="entry name" value="ORGANIC HYDROPEROXIDE RESISTANCE TRANSCRIPTIONAL REGULATOR"/>
    <property type="match status" value="1"/>
</dbReference>
<evidence type="ECO:0000256" key="1">
    <source>
        <dbReference type="ARBA" id="ARBA00004496"/>
    </source>
</evidence>
<name>A0A3M2IUD6_9CELL</name>
<dbReference type="GO" id="GO:0005737">
    <property type="term" value="C:cytoplasm"/>
    <property type="evidence" value="ECO:0007669"/>
    <property type="project" value="UniProtKB-SubCell"/>
</dbReference>
<keyword evidence="4" id="KW-1185">Reference proteome</keyword>
<dbReference type="AlphaFoldDB" id="A0A3M2IUD6"/>
<dbReference type="InterPro" id="IPR000835">
    <property type="entry name" value="HTH_MarR-typ"/>
</dbReference>
<dbReference type="SUPFAM" id="SSF46785">
    <property type="entry name" value="Winged helix' DNA-binding domain"/>
    <property type="match status" value="1"/>
</dbReference>
<dbReference type="EMBL" id="RFFI01000201">
    <property type="protein sequence ID" value="RMI02883.1"/>
    <property type="molecule type" value="Genomic_DNA"/>
</dbReference>
<evidence type="ECO:0000259" key="2">
    <source>
        <dbReference type="PROSITE" id="PS50995"/>
    </source>
</evidence>
<evidence type="ECO:0000313" key="4">
    <source>
        <dbReference type="Proteomes" id="UP000269289"/>
    </source>
</evidence>
<gene>
    <name evidence="3" type="ORF">EBM89_19905</name>
</gene>
<protein>
    <submittedName>
        <fullName evidence="3">MarR family transcriptional regulator</fullName>
    </submittedName>
</protein>
<dbReference type="PROSITE" id="PS50995">
    <property type="entry name" value="HTH_MARR_2"/>
    <property type="match status" value="1"/>
</dbReference>
<dbReference type="InterPro" id="IPR036390">
    <property type="entry name" value="WH_DNA-bd_sf"/>
</dbReference>
<dbReference type="PANTHER" id="PTHR33164">
    <property type="entry name" value="TRANSCRIPTIONAL REGULATOR, MARR FAMILY"/>
    <property type="match status" value="1"/>
</dbReference>
<organism evidence="3 4">
    <name type="scientific">Cellulomonas triticagri</name>
    <dbReference type="NCBI Taxonomy" id="2483352"/>
    <lineage>
        <taxon>Bacteria</taxon>
        <taxon>Bacillati</taxon>
        <taxon>Actinomycetota</taxon>
        <taxon>Actinomycetes</taxon>
        <taxon>Micrococcales</taxon>
        <taxon>Cellulomonadaceae</taxon>
        <taxon>Cellulomonas</taxon>
    </lineage>
</organism>
<dbReference type="Proteomes" id="UP000269289">
    <property type="component" value="Unassembled WGS sequence"/>
</dbReference>
<dbReference type="OrthoDB" id="9806864at2"/>
<feature type="domain" description="HTH marR-type" evidence="2">
    <location>
        <begin position="9"/>
        <end position="139"/>
    </location>
</feature>
<proteinExistence type="predicted"/>
<dbReference type="SMART" id="SM00347">
    <property type="entry name" value="HTH_MARR"/>
    <property type="match status" value="1"/>
</dbReference>
<dbReference type="Pfam" id="PF01047">
    <property type="entry name" value="MarR"/>
    <property type="match status" value="1"/>
</dbReference>
<dbReference type="InterPro" id="IPR036388">
    <property type="entry name" value="WH-like_DNA-bd_sf"/>
</dbReference>
<sequence>MDPDPLALEAQVCLSVSAASRALVAFYRPLLEPLGLTHPQYLAMLALWQHGDLTLKALAELLHLEPATASPLVRRLEALGLVERGRSADDDRALAIRLTDAGRALRARAEGIPAAMVAGLGLDLAEVAAIRDAADLLLRACTRAT</sequence>
<dbReference type="InterPro" id="IPR039422">
    <property type="entry name" value="MarR/SlyA-like"/>
</dbReference>
<dbReference type="Gene3D" id="1.10.10.10">
    <property type="entry name" value="Winged helix-like DNA-binding domain superfamily/Winged helix DNA-binding domain"/>
    <property type="match status" value="1"/>
</dbReference>
<reference evidence="3 4" key="1">
    <citation type="submission" date="2018-10" db="EMBL/GenBank/DDBJ databases">
        <title>Isolation, diversity and antifungal activity of actinobacteria from wheat.</title>
        <authorList>
            <person name="Han C."/>
        </authorList>
    </citation>
    <scope>NUCLEOTIDE SEQUENCE [LARGE SCALE GENOMIC DNA]</scope>
    <source>
        <strain evidence="3 4">NEAU-YY56</strain>
    </source>
</reference>
<dbReference type="GO" id="GO:0006950">
    <property type="term" value="P:response to stress"/>
    <property type="evidence" value="ECO:0007669"/>
    <property type="project" value="TreeGrafter"/>
</dbReference>
<comment type="subcellular location">
    <subcellularLocation>
        <location evidence="1">Cytoplasm</location>
    </subcellularLocation>
</comment>